<accession>A0A4Y6U9W0</accession>
<dbReference type="InterPro" id="IPR018254">
    <property type="entry name" value="Ribosomal_uL29_CS"/>
</dbReference>
<comment type="similarity">
    <text evidence="1 5">Belongs to the universal ribosomal protein uL29 family.</text>
</comment>
<dbReference type="PANTHER" id="PTHR10916">
    <property type="entry name" value="60S RIBOSOMAL PROTEIN L35/50S RIBOSOMAL PROTEIN L29"/>
    <property type="match status" value="1"/>
</dbReference>
<name>A0A4Y6U9W0_9PROT</name>
<dbReference type="FunFam" id="1.10.287.310:FF:000001">
    <property type="entry name" value="50S ribosomal protein L29"/>
    <property type="match status" value="1"/>
</dbReference>
<dbReference type="SUPFAM" id="SSF46561">
    <property type="entry name" value="Ribosomal protein L29 (L29p)"/>
    <property type="match status" value="1"/>
</dbReference>
<dbReference type="KEGG" id="swf:E3E12_01875"/>
<proteinExistence type="inferred from homology"/>
<dbReference type="GO" id="GO:0022625">
    <property type="term" value="C:cytosolic large ribosomal subunit"/>
    <property type="evidence" value="ECO:0007669"/>
    <property type="project" value="TreeGrafter"/>
</dbReference>
<evidence type="ECO:0000256" key="2">
    <source>
        <dbReference type="ARBA" id="ARBA00022980"/>
    </source>
</evidence>
<dbReference type="GO" id="GO:0006412">
    <property type="term" value="P:translation"/>
    <property type="evidence" value="ECO:0007669"/>
    <property type="project" value="UniProtKB-UniRule"/>
</dbReference>
<evidence type="ECO:0000256" key="3">
    <source>
        <dbReference type="ARBA" id="ARBA00023274"/>
    </source>
</evidence>
<keyword evidence="2 5" id="KW-0689">Ribosomal protein</keyword>
<dbReference type="InterPro" id="IPR036049">
    <property type="entry name" value="Ribosomal_uL29_sf"/>
</dbReference>
<dbReference type="EMBL" id="CP038231">
    <property type="protein sequence ID" value="QDH13151.1"/>
    <property type="molecule type" value="Genomic_DNA"/>
</dbReference>
<dbReference type="OrthoDB" id="9815192at2"/>
<dbReference type="Proteomes" id="UP000318709">
    <property type="component" value="Chromosome"/>
</dbReference>
<dbReference type="PROSITE" id="PS00579">
    <property type="entry name" value="RIBOSOMAL_L29"/>
    <property type="match status" value="1"/>
</dbReference>
<keyword evidence="3 5" id="KW-0687">Ribonucleoprotein</keyword>
<dbReference type="HAMAP" id="MF_00374">
    <property type="entry name" value="Ribosomal_uL29"/>
    <property type="match status" value="1"/>
</dbReference>
<dbReference type="AlphaFoldDB" id="A0A4Y6U9W0"/>
<evidence type="ECO:0000313" key="7">
    <source>
        <dbReference type="Proteomes" id="UP000318709"/>
    </source>
</evidence>
<reference evidence="6 7" key="1">
    <citation type="submission" date="2019-03" db="EMBL/GenBank/DDBJ databases">
        <title>The complete genome sequence of Swingsia_sp. F3b2 LMG30590(T).</title>
        <authorList>
            <person name="Chua K.-O."/>
            <person name="Chan K.-G."/>
            <person name="See-Too W.-S."/>
        </authorList>
    </citation>
    <scope>NUCLEOTIDE SEQUENCE [LARGE SCALE GENOMIC DNA]</scope>
    <source>
        <strain evidence="6 7">F3b2</strain>
    </source>
</reference>
<evidence type="ECO:0000256" key="4">
    <source>
        <dbReference type="ARBA" id="ARBA00035204"/>
    </source>
</evidence>
<evidence type="ECO:0000256" key="5">
    <source>
        <dbReference type="HAMAP-Rule" id="MF_00374"/>
    </source>
</evidence>
<sequence length="76" mass="8468">MAEAYKIADLRAKSPDELKALLVQLKRDQINQRFAVATGQSEQTSPIKQTRRAVARIKTLLNEMKLKAEAKASAKS</sequence>
<dbReference type="Pfam" id="PF00831">
    <property type="entry name" value="Ribosomal_L29"/>
    <property type="match status" value="1"/>
</dbReference>
<evidence type="ECO:0000256" key="1">
    <source>
        <dbReference type="ARBA" id="ARBA00009254"/>
    </source>
</evidence>
<protein>
    <recommendedName>
        <fullName evidence="4 5">Large ribosomal subunit protein uL29</fullName>
    </recommendedName>
</protein>
<dbReference type="InterPro" id="IPR001854">
    <property type="entry name" value="Ribosomal_uL29"/>
</dbReference>
<gene>
    <name evidence="5" type="primary">rpmC</name>
    <name evidence="6" type="ORF">E3E12_01875</name>
</gene>
<dbReference type="InterPro" id="IPR050063">
    <property type="entry name" value="Ribosomal_protein_uL29"/>
</dbReference>
<dbReference type="RefSeq" id="WP_141442813.1">
    <property type="nucleotide sequence ID" value="NZ_CP038231.1"/>
</dbReference>
<dbReference type="PANTHER" id="PTHR10916:SF0">
    <property type="entry name" value="LARGE RIBOSOMAL SUBUNIT PROTEIN UL29C"/>
    <property type="match status" value="1"/>
</dbReference>
<dbReference type="GO" id="GO:0003735">
    <property type="term" value="F:structural constituent of ribosome"/>
    <property type="evidence" value="ECO:0007669"/>
    <property type="project" value="InterPro"/>
</dbReference>
<dbReference type="NCBIfam" id="TIGR00012">
    <property type="entry name" value="L29"/>
    <property type="match status" value="1"/>
</dbReference>
<evidence type="ECO:0000313" key="6">
    <source>
        <dbReference type="EMBL" id="QDH13151.1"/>
    </source>
</evidence>
<dbReference type="Gene3D" id="1.10.287.310">
    <property type="match status" value="1"/>
</dbReference>
<keyword evidence="7" id="KW-1185">Reference proteome</keyword>
<dbReference type="CDD" id="cd00427">
    <property type="entry name" value="Ribosomal_L29_HIP"/>
    <property type="match status" value="1"/>
</dbReference>
<organism evidence="6 7">
    <name type="scientific">Formicincola oecophyllae</name>
    <dbReference type="NCBI Taxonomy" id="2558361"/>
    <lineage>
        <taxon>Bacteria</taxon>
        <taxon>Pseudomonadati</taxon>
        <taxon>Pseudomonadota</taxon>
        <taxon>Alphaproteobacteria</taxon>
        <taxon>Acetobacterales</taxon>
        <taxon>Acetobacteraceae</taxon>
        <taxon>Formicincola</taxon>
    </lineage>
</organism>